<keyword evidence="6" id="KW-1185">Reference proteome</keyword>
<evidence type="ECO:0000259" key="4">
    <source>
        <dbReference type="Pfam" id="PF20434"/>
    </source>
</evidence>
<dbReference type="PANTHER" id="PTHR48081:SF33">
    <property type="entry name" value="KYNURENINE FORMAMIDASE"/>
    <property type="match status" value="1"/>
</dbReference>
<accession>A0A1G7I2H5</accession>
<dbReference type="Proteomes" id="UP000199321">
    <property type="component" value="Unassembled WGS sequence"/>
</dbReference>
<dbReference type="STRING" id="227084.SAMN05421855_10566"/>
<comment type="similarity">
    <text evidence="1">Belongs to the 'GDXG' lipolytic enzyme family.</text>
</comment>
<dbReference type="OrthoDB" id="9777975at2"/>
<dbReference type="InterPro" id="IPR049492">
    <property type="entry name" value="BD-FAE-like_dom"/>
</dbReference>
<feature type="chain" id="PRO_5011455172" evidence="3">
    <location>
        <begin position="23"/>
        <end position="306"/>
    </location>
</feature>
<dbReference type="InterPro" id="IPR029058">
    <property type="entry name" value="AB_hydrolase_fold"/>
</dbReference>
<reference evidence="5 6" key="1">
    <citation type="submission" date="2016-10" db="EMBL/GenBank/DDBJ databases">
        <authorList>
            <person name="de Groot N.N."/>
        </authorList>
    </citation>
    <scope>NUCLEOTIDE SEQUENCE [LARGE SCALE GENOMIC DNA]</scope>
    <source>
        <strain evidence="5 6">DSM 16195</strain>
    </source>
</reference>
<evidence type="ECO:0000313" key="5">
    <source>
        <dbReference type="EMBL" id="SDF06941.1"/>
    </source>
</evidence>
<dbReference type="PROSITE" id="PS01173">
    <property type="entry name" value="LIPASE_GDXG_HIS"/>
    <property type="match status" value="1"/>
</dbReference>
<dbReference type="InterPro" id="IPR002168">
    <property type="entry name" value="Lipase_GDXG_HIS_AS"/>
</dbReference>
<keyword evidence="3" id="KW-0732">Signal</keyword>
<protein>
    <submittedName>
        <fullName evidence="5">Alpha/beta hydrolase fold</fullName>
    </submittedName>
</protein>
<evidence type="ECO:0000256" key="1">
    <source>
        <dbReference type="ARBA" id="ARBA00010515"/>
    </source>
</evidence>
<keyword evidence="2 5" id="KW-0378">Hydrolase</keyword>
<feature type="signal peptide" evidence="3">
    <location>
        <begin position="1"/>
        <end position="22"/>
    </location>
</feature>
<evidence type="ECO:0000313" key="6">
    <source>
        <dbReference type="Proteomes" id="UP000199321"/>
    </source>
</evidence>
<proteinExistence type="inferred from homology"/>
<name>A0A1G7I2H5_9FLAO</name>
<dbReference type="AlphaFoldDB" id="A0A1G7I2H5"/>
<dbReference type="InterPro" id="IPR050300">
    <property type="entry name" value="GDXG_lipolytic_enzyme"/>
</dbReference>
<dbReference type="PANTHER" id="PTHR48081">
    <property type="entry name" value="AB HYDROLASE SUPERFAMILY PROTEIN C4A8.06C"/>
    <property type="match status" value="1"/>
</dbReference>
<evidence type="ECO:0000256" key="2">
    <source>
        <dbReference type="ARBA" id="ARBA00022801"/>
    </source>
</evidence>
<dbReference type="SUPFAM" id="SSF53474">
    <property type="entry name" value="alpha/beta-Hydrolases"/>
    <property type="match status" value="1"/>
</dbReference>
<dbReference type="RefSeq" id="WP_093144954.1">
    <property type="nucleotide sequence ID" value="NZ_BMWO01000007.1"/>
</dbReference>
<evidence type="ECO:0000256" key="3">
    <source>
        <dbReference type="SAM" id="SignalP"/>
    </source>
</evidence>
<dbReference type="Pfam" id="PF20434">
    <property type="entry name" value="BD-FAE"/>
    <property type="match status" value="1"/>
</dbReference>
<dbReference type="EMBL" id="FNBA01000005">
    <property type="protein sequence ID" value="SDF06941.1"/>
    <property type="molecule type" value="Genomic_DNA"/>
</dbReference>
<sequence>MKLTYKKIAILLCATFVLNSCAKDEEFVEETAITASARPATAATFAPLEATSFADVPYGIDPKQTYDIYLPSNRSVAKTKVLIIIHGGSWMNGDKATMEHYIPYLQEKHPDHAIVNMNYVTAQYGVSHAFPNQFLDIRDVINSLKYNSFDFNISTEFGLIGGSAGGYLALMYDSVFDTEDEVKFVCSIVGPTNFDHPVYTERPDFQLLMQILVDQDVYPNIEDNLGLLSPVSQVSENNSPTIMFYNRADSKVPLSTAKDLKNTFNELGVPVSFTVFKGDHGAIQDNERVELETKLSGFINDFLPIQ</sequence>
<dbReference type="GO" id="GO:0016787">
    <property type="term" value="F:hydrolase activity"/>
    <property type="evidence" value="ECO:0007669"/>
    <property type="project" value="UniProtKB-KW"/>
</dbReference>
<gene>
    <name evidence="5" type="ORF">SAMN05421855_10566</name>
</gene>
<dbReference type="Gene3D" id="3.40.50.1820">
    <property type="entry name" value="alpha/beta hydrolase"/>
    <property type="match status" value="1"/>
</dbReference>
<organism evidence="5 6">
    <name type="scientific">Ulvibacter litoralis</name>
    <dbReference type="NCBI Taxonomy" id="227084"/>
    <lineage>
        <taxon>Bacteria</taxon>
        <taxon>Pseudomonadati</taxon>
        <taxon>Bacteroidota</taxon>
        <taxon>Flavobacteriia</taxon>
        <taxon>Flavobacteriales</taxon>
        <taxon>Flavobacteriaceae</taxon>
        <taxon>Ulvibacter</taxon>
    </lineage>
</organism>
<feature type="domain" description="BD-FAE-like" evidence="4">
    <location>
        <begin position="67"/>
        <end position="263"/>
    </location>
</feature>